<protein>
    <submittedName>
        <fullName evidence="1">Uncharacterized protein</fullName>
    </submittedName>
</protein>
<accession>A0A2U3E8R9</accession>
<dbReference type="Proteomes" id="UP000245956">
    <property type="component" value="Unassembled WGS sequence"/>
</dbReference>
<comment type="caution">
    <text evidence="1">The sequence shown here is derived from an EMBL/GenBank/DDBJ whole genome shotgun (WGS) entry which is preliminary data.</text>
</comment>
<sequence>MSRFETQAQLQHHSASAIALLMPPPSAKQTLMSRTCGRAKQIGLISTTASFRSHRGNCVRERATPQNLSPCAETRAAASWMHPASTDFLPFPSPAMAVSSFSSDPEIRGGHVMNRRQPPQPPAGKRLVASGGGCPCFSTNGLDAGQGCWPLAMGCQVGKHRRDDGRVAFATHR</sequence>
<organism evidence="1 2">
    <name type="scientific">Purpureocillium lilacinum</name>
    <name type="common">Paecilomyces lilacinus</name>
    <dbReference type="NCBI Taxonomy" id="33203"/>
    <lineage>
        <taxon>Eukaryota</taxon>
        <taxon>Fungi</taxon>
        <taxon>Dikarya</taxon>
        <taxon>Ascomycota</taxon>
        <taxon>Pezizomycotina</taxon>
        <taxon>Sordariomycetes</taxon>
        <taxon>Hypocreomycetidae</taxon>
        <taxon>Hypocreales</taxon>
        <taxon>Ophiocordycipitaceae</taxon>
        <taxon>Purpureocillium</taxon>
    </lineage>
</organism>
<dbReference type="AlphaFoldDB" id="A0A2U3E8R9"/>
<evidence type="ECO:0000313" key="1">
    <source>
        <dbReference type="EMBL" id="PWI70916.1"/>
    </source>
</evidence>
<gene>
    <name evidence="1" type="ORF">PCL_12284</name>
</gene>
<evidence type="ECO:0000313" key="2">
    <source>
        <dbReference type="Proteomes" id="UP000245956"/>
    </source>
</evidence>
<name>A0A2U3E8R9_PURLI</name>
<reference evidence="1 2" key="1">
    <citation type="journal article" date="2016" name="Front. Microbiol.">
        <title>Genome and transcriptome sequences reveal the specific parasitism of the nematophagous Purpureocillium lilacinum 36-1.</title>
        <authorList>
            <person name="Xie J."/>
            <person name="Li S."/>
            <person name="Mo C."/>
            <person name="Xiao X."/>
            <person name="Peng D."/>
            <person name="Wang G."/>
            <person name="Xiao Y."/>
        </authorList>
    </citation>
    <scope>NUCLEOTIDE SEQUENCE [LARGE SCALE GENOMIC DNA]</scope>
    <source>
        <strain evidence="1 2">36-1</strain>
    </source>
</reference>
<proteinExistence type="predicted"/>
<dbReference type="EMBL" id="LCWV01000008">
    <property type="protein sequence ID" value="PWI70916.1"/>
    <property type="molecule type" value="Genomic_DNA"/>
</dbReference>